<evidence type="ECO:0000313" key="2">
    <source>
        <dbReference type="EMBL" id="MFC5602677.1"/>
    </source>
</evidence>
<dbReference type="PANTHER" id="PTHR21310">
    <property type="entry name" value="AMINOGLYCOSIDE PHOSPHOTRANSFERASE-RELATED-RELATED"/>
    <property type="match status" value="1"/>
</dbReference>
<protein>
    <submittedName>
        <fullName evidence="2">Phosphotransferase family protein</fullName>
    </submittedName>
</protein>
<dbReference type="RefSeq" id="WP_381442846.1">
    <property type="nucleotide sequence ID" value="NZ_JBHSNP010000010.1"/>
</dbReference>
<dbReference type="Pfam" id="PF01636">
    <property type="entry name" value="APH"/>
    <property type="match status" value="1"/>
</dbReference>
<dbReference type="Proteomes" id="UP001596071">
    <property type="component" value="Unassembled WGS sequence"/>
</dbReference>
<gene>
    <name evidence="2" type="ORF">ACFPTP_05550</name>
</gene>
<dbReference type="InterPro" id="IPR011009">
    <property type="entry name" value="Kinase-like_dom_sf"/>
</dbReference>
<accession>A0ABW0TVA2</accession>
<proteinExistence type="predicted"/>
<feature type="domain" description="Aminoglycoside phosphotransferase" evidence="1">
    <location>
        <begin position="5"/>
        <end position="208"/>
    </location>
</feature>
<sequence length="250" mass="28672">MKLGKPIATGNTAEIYLHDNMVVKVFKDYLPETESEYEAAKQKFAYACGLPVPKVLDVTKIDGKQAIIMEYIKGRTLGDLLLETMEKAEHYIGLSIELQERIHNIKADGLEPMTTKLRRQIESARSLDQRHKSILLRKLNSFTVDNRLCHGDFHLFNLILTDKNVTIIDWVDASAGDIRADVCRSYLLYKQFSEELADLYIRMYCERSGVAREEILEWAPILAGARLSEIVESEVEERLLDIVNRFCAPY</sequence>
<name>A0ABW0TVA2_9BACL</name>
<dbReference type="InterPro" id="IPR051678">
    <property type="entry name" value="AGP_Transferase"/>
</dbReference>
<keyword evidence="3" id="KW-1185">Reference proteome</keyword>
<dbReference type="Gene3D" id="3.90.1200.10">
    <property type="match status" value="1"/>
</dbReference>
<comment type="caution">
    <text evidence="2">The sequence shown here is derived from an EMBL/GenBank/DDBJ whole genome shotgun (WGS) entry which is preliminary data.</text>
</comment>
<evidence type="ECO:0000259" key="1">
    <source>
        <dbReference type="Pfam" id="PF01636"/>
    </source>
</evidence>
<dbReference type="InterPro" id="IPR002575">
    <property type="entry name" value="Aminoglycoside_PTrfase"/>
</dbReference>
<evidence type="ECO:0000313" key="3">
    <source>
        <dbReference type="Proteomes" id="UP001596071"/>
    </source>
</evidence>
<dbReference type="SUPFAM" id="SSF56112">
    <property type="entry name" value="Protein kinase-like (PK-like)"/>
    <property type="match status" value="1"/>
</dbReference>
<dbReference type="EMBL" id="JBHSNP010000010">
    <property type="protein sequence ID" value="MFC5602677.1"/>
    <property type="molecule type" value="Genomic_DNA"/>
</dbReference>
<organism evidence="2 3">
    <name type="scientific">Sporosarcina koreensis</name>
    <dbReference type="NCBI Taxonomy" id="334735"/>
    <lineage>
        <taxon>Bacteria</taxon>
        <taxon>Bacillati</taxon>
        <taxon>Bacillota</taxon>
        <taxon>Bacilli</taxon>
        <taxon>Bacillales</taxon>
        <taxon>Caryophanaceae</taxon>
        <taxon>Sporosarcina</taxon>
    </lineage>
</organism>
<reference evidence="3" key="1">
    <citation type="journal article" date="2019" name="Int. J. Syst. Evol. Microbiol.">
        <title>The Global Catalogue of Microorganisms (GCM) 10K type strain sequencing project: providing services to taxonomists for standard genome sequencing and annotation.</title>
        <authorList>
            <consortium name="The Broad Institute Genomics Platform"/>
            <consortium name="The Broad Institute Genome Sequencing Center for Infectious Disease"/>
            <person name="Wu L."/>
            <person name="Ma J."/>
        </authorList>
    </citation>
    <scope>NUCLEOTIDE SEQUENCE [LARGE SCALE GENOMIC DNA]</scope>
    <source>
        <strain evidence="3">KACC 11299</strain>
    </source>
</reference>